<dbReference type="InterPro" id="IPR036165">
    <property type="entry name" value="YefM-like_sf"/>
</dbReference>
<dbReference type="Pfam" id="PF02604">
    <property type="entry name" value="PhdYeFM_antitox"/>
    <property type="match status" value="1"/>
</dbReference>
<sequence>MLIDTNQIIQLTDLRTRLSEIIDAVYQGKSFIITEKGRIKAKIIPADLTEKKRKRELFKEITELRKKNDSYFKKSKGKVWNSVEVIRKMRDDRTKHFLKLAGIPFKK</sequence>
<dbReference type="NCBIfam" id="TIGR01552">
    <property type="entry name" value="phd_fam"/>
    <property type="match status" value="1"/>
</dbReference>
<dbReference type="InterPro" id="IPR006442">
    <property type="entry name" value="Antitoxin_Phd/YefM"/>
</dbReference>
<proteinExistence type="inferred from homology"/>
<dbReference type="SUPFAM" id="SSF143120">
    <property type="entry name" value="YefM-like"/>
    <property type="match status" value="1"/>
</dbReference>
<evidence type="ECO:0000313" key="3">
    <source>
        <dbReference type="EMBL" id="OGK41893.1"/>
    </source>
</evidence>
<comment type="caution">
    <text evidence="3">The sequence shown here is derived from an EMBL/GenBank/DDBJ whole genome shotgun (WGS) entry which is preliminary data.</text>
</comment>
<comment type="function">
    <text evidence="2">Antitoxin component of a type II toxin-antitoxin (TA) system.</text>
</comment>
<evidence type="ECO:0000256" key="1">
    <source>
        <dbReference type="ARBA" id="ARBA00009981"/>
    </source>
</evidence>
<dbReference type="Proteomes" id="UP000177698">
    <property type="component" value="Unassembled WGS sequence"/>
</dbReference>
<accession>A0A1F7IEW1</accession>
<dbReference type="EMBL" id="MGAG01000008">
    <property type="protein sequence ID" value="OGK41893.1"/>
    <property type="molecule type" value="Genomic_DNA"/>
</dbReference>
<organism evidence="3 4">
    <name type="scientific">Candidatus Roizmanbacteria bacterium RIFCSPLOWO2_01_FULL_37_12</name>
    <dbReference type="NCBI Taxonomy" id="1802056"/>
    <lineage>
        <taxon>Bacteria</taxon>
        <taxon>Candidatus Roizmaniibacteriota</taxon>
    </lineage>
</organism>
<dbReference type="STRING" id="1802056.A2954_02485"/>
<comment type="similarity">
    <text evidence="1 2">Belongs to the phD/YefM antitoxin family.</text>
</comment>
<evidence type="ECO:0000313" key="4">
    <source>
        <dbReference type="Proteomes" id="UP000177698"/>
    </source>
</evidence>
<name>A0A1F7IEW1_9BACT</name>
<protein>
    <recommendedName>
        <fullName evidence="2">Antitoxin</fullName>
    </recommendedName>
</protein>
<evidence type="ECO:0000256" key="2">
    <source>
        <dbReference type="RuleBase" id="RU362080"/>
    </source>
</evidence>
<dbReference type="AlphaFoldDB" id="A0A1F7IEW1"/>
<gene>
    <name evidence="3" type="ORF">A2954_02485</name>
</gene>
<dbReference type="Gene3D" id="3.40.1620.10">
    <property type="entry name" value="YefM-like domain"/>
    <property type="match status" value="1"/>
</dbReference>
<reference evidence="3 4" key="1">
    <citation type="journal article" date="2016" name="Nat. Commun.">
        <title>Thousands of microbial genomes shed light on interconnected biogeochemical processes in an aquifer system.</title>
        <authorList>
            <person name="Anantharaman K."/>
            <person name="Brown C.T."/>
            <person name="Hug L.A."/>
            <person name="Sharon I."/>
            <person name="Castelle C.J."/>
            <person name="Probst A.J."/>
            <person name="Thomas B.C."/>
            <person name="Singh A."/>
            <person name="Wilkins M.J."/>
            <person name="Karaoz U."/>
            <person name="Brodie E.L."/>
            <person name="Williams K.H."/>
            <person name="Hubbard S.S."/>
            <person name="Banfield J.F."/>
        </authorList>
    </citation>
    <scope>NUCLEOTIDE SEQUENCE [LARGE SCALE GENOMIC DNA]</scope>
</reference>